<evidence type="ECO:0000259" key="4">
    <source>
        <dbReference type="Pfam" id="PF00291"/>
    </source>
</evidence>
<comment type="cofactor">
    <cofactor evidence="1">
        <name>pyridoxal 5'-phosphate</name>
        <dbReference type="ChEBI" id="CHEBI:597326"/>
    </cofactor>
</comment>
<organism evidence="5 6">
    <name type="scientific">Oceanobacillus jeddahense</name>
    <dbReference type="NCBI Taxonomy" id="1462527"/>
    <lineage>
        <taxon>Bacteria</taxon>
        <taxon>Bacillati</taxon>
        <taxon>Bacillota</taxon>
        <taxon>Bacilli</taxon>
        <taxon>Bacillales</taxon>
        <taxon>Bacillaceae</taxon>
        <taxon>Oceanobacillus</taxon>
    </lineage>
</organism>
<evidence type="ECO:0000256" key="1">
    <source>
        <dbReference type="ARBA" id="ARBA00001933"/>
    </source>
</evidence>
<feature type="domain" description="Tryptophan synthase beta chain-like PALP" evidence="4">
    <location>
        <begin position="10"/>
        <end position="302"/>
    </location>
</feature>
<accession>A0ABY5JPR8</accession>
<dbReference type="InterPro" id="IPR036052">
    <property type="entry name" value="TrpB-like_PALP_sf"/>
</dbReference>
<dbReference type="RefSeq" id="WP_256706593.1">
    <property type="nucleotide sequence ID" value="NZ_CP101914.1"/>
</dbReference>
<dbReference type="NCBIfam" id="TIGR01275">
    <property type="entry name" value="ACC_deam_rel"/>
    <property type="match status" value="1"/>
</dbReference>
<name>A0ABY5JPR8_9BACI</name>
<comment type="similarity">
    <text evidence="2">Belongs to the ACC deaminase/D-cysteine desulfhydrase family.</text>
</comment>
<evidence type="ECO:0000256" key="3">
    <source>
        <dbReference type="ARBA" id="ARBA00022898"/>
    </source>
</evidence>
<dbReference type="Pfam" id="PF00291">
    <property type="entry name" value="PALP"/>
    <property type="match status" value="1"/>
</dbReference>
<dbReference type="Proteomes" id="UP001059773">
    <property type="component" value="Chromosome"/>
</dbReference>
<evidence type="ECO:0000313" key="5">
    <source>
        <dbReference type="EMBL" id="UUI01163.1"/>
    </source>
</evidence>
<dbReference type="EMBL" id="CP101914">
    <property type="protein sequence ID" value="UUI01163.1"/>
    <property type="molecule type" value="Genomic_DNA"/>
</dbReference>
<evidence type="ECO:0000256" key="2">
    <source>
        <dbReference type="ARBA" id="ARBA00008639"/>
    </source>
</evidence>
<dbReference type="PIRSF" id="PIRSF006278">
    <property type="entry name" value="ACCD_DCysDesulf"/>
    <property type="match status" value="1"/>
</dbReference>
<keyword evidence="6" id="KW-1185">Reference proteome</keyword>
<gene>
    <name evidence="5" type="ORF">NP439_13945</name>
</gene>
<dbReference type="PANTHER" id="PTHR43780">
    <property type="entry name" value="1-AMINOCYCLOPROPANE-1-CARBOXYLATE DEAMINASE-RELATED"/>
    <property type="match status" value="1"/>
</dbReference>
<dbReference type="SUPFAM" id="SSF53686">
    <property type="entry name" value="Tryptophan synthase beta subunit-like PLP-dependent enzymes"/>
    <property type="match status" value="1"/>
</dbReference>
<keyword evidence="3" id="KW-0663">Pyridoxal phosphate</keyword>
<dbReference type="InterPro" id="IPR005966">
    <property type="entry name" value="D-Cys_desShydrase"/>
</dbReference>
<protein>
    <submittedName>
        <fullName evidence="5">D-cysteine desulfhydrase family protein</fullName>
    </submittedName>
</protein>
<dbReference type="InterPro" id="IPR027278">
    <property type="entry name" value="ACCD_DCysDesulf"/>
</dbReference>
<dbReference type="InterPro" id="IPR001926">
    <property type="entry name" value="TrpB-like_PALP"/>
</dbReference>
<dbReference type="Gene3D" id="3.40.50.1100">
    <property type="match status" value="2"/>
</dbReference>
<reference evidence="5" key="1">
    <citation type="submission" date="2022-07" db="EMBL/GenBank/DDBJ databases">
        <title>FELIX.</title>
        <authorList>
            <person name="Wan K.H."/>
            <person name="Park S."/>
            <person name="Lawrence Q."/>
            <person name="Eichenberger J.P."/>
            <person name="Booth B.W."/>
            <person name="Piaggio A.J."/>
            <person name="Chandler J.C."/>
            <person name="Franklin A.B."/>
            <person name="Celniker S.E."/>
        </authorList>
    </citation>
    <scope>NUCLEOTIDE SEQUENCE</scope>
    <source>
        <strain evidence="5">QA-1986 374</strain>
    </source>
</reference>
<sequence>MMRKLNIANLDTPIQKLEKLSEELGKNIFMKRDDFTGIEVSGNKIRKLEYLVAYALDNEYDTIITTGACQSNHARATAAICAMMDLECHLVLRGEAGEYEGNLFLDEMLGANVNIIPSSESREDAMEELKKDLEAQGKKVLLIPVGASNAIGSYGYIHCYNEIMKQEVEMGIHFDSINLAIGSGGTYAGLWYANEEADTKKKIIGYSVDQIAEVFKEDVMAIVNDLEDIKHQFDRISINDSYIGLGYGQATDEELAFYRDVAKSEGVILDPVYTGKAFKGLVTEIKNGNYDDQDNILFIHTGGQQGYTKEMRERMKGILRKTANE</sequence>
<evidence type="ECO:0000313" key="6">
    <source>
        <dbReference type="Proteomes" id="UP001059773"/>
    </source>
</evidence>
<dbReference type="PANTHER" id="PTHR43780:SF2">
    <property type="entry name" value="1-AMINOCYCLOPROPANE-1-CARBOXYLATE DEAMINASE-RELATED"/>
    <property type="match status" value="1"/>
</dbReference>
<proteinExistence type="inferred from homology"/>